<keyword evidence="1" id="KW-0812">Transmembrane</keyword>
<keyword evidence="3" id="KW-1185">Reference proteome</keyword>
<gene>
    <name evidence="2" type="ORF">L1049_021736</name>
</gene>
<proteinExistence type="predicted"/>
<feature type="transmembrane region" description="Helical" evidence="1">
    <location>
        <begin position="59"/>
        <end position="77"/>
    </location>
</feature>
<comment type="caution">
    <text evidence="2">The sequence shown here is derived from an EMBL/GenBank/DDBJ whole genome shotgun (WGS) entry which is preliminary data.</text>
</comment>
<accession>A0AAP0RBE3</accession>
<reference evidence="2 3" key="1">
    <citation type="journal article" date="2024" name="Plant J.">
        <title>Genome sequences and population genomics reveal climatic adaptation and genomic divergence between two closely related sweetgum species.</title>
        <authorList>
            <person name="Xu W.Q."/>
            <person name="Ren C.Q."/>
            <person name="Zhang X.Y."/>
            <person name="Comes H.P."/>
            <person name="Liu X.H."/>
            <person name="Li Y.G."/>
            <person name="Kettle C.J."/>
            <person name="Jalonen R."/>
            <person name="Gaisberger H."/>
            <person name="Ma Y.Z."/>
            <person name="Qiu Y.X."/>
        </authorList>
    </citation>
    <scope>NUCLEOTIDE SEQUENCE [LARGE SCALE GENOMIC DNA]</scope>
    <source>
        <strain evidence="2">Hangzhou</strain>
    </source>
</reference>
<name>A0AAP0RBE3_LIQFO</name>
<evidence type="ECO:0000313" key="3">
    <source>
        <dbReference type="Proteomes" id="UP001415857"/>
    </source>
</evidence>
<organism evidence="2 3">
    <name type="scientific">Liquidambar formosana</name>
    <name type="common">Formosan gum</name>
    <dbReference type="NCBI Taxonomy" id="63359"/>
    <lineage>
        <taxon>Eukaryota</taxon>
        <taxon>Viridiplantae</taxon>
        <taxon>Streptophyta</taxon>
        <taxon>Embryophyta</taxon>
        <taxon>Tracheophyta</taxon>
        <taxon>Spermatophyta</taxon>
        <taxon>Magnoliopsida</taxon>
        <taxon>eudicotyledons</taxon>
        <taxon>Gunneridae</taxon>
        <taxon>Pentapetalae</taxon>
        <taxon>Saxifragales</taxon>
        <taxon>Altingiaceae</taxon>
        <taxon>Liquidambar</taxon>
    </lineage>
</organism>
<sequence>MFFCTVRWTKGFEIAFLKFQTIVGLRVSPKHILGLFEVDYQGIGKSVGPRRLNPCGDALLWQLCGLFGFIGMIRYLVTEWKKRKGSGIEFTFFFLPYGLRWTNYLKNFIFLILRN</sequence>
<evidence type="ECO:0000256" key="1">
    <source>
        <dbReference type="SAM" id="Phobius"/>
    </source>
</evidence>
<keyword evidence="1" id="KW-1133">Transmembrane helix</keyword>
<protein>
    <submittedName>
        <fullName evidence="2">Uncharacterized protein</fullName>
    </submittedName>
</protein>
<keyword evidence="1" id="KW-0472">Membrane</keyword>
<dbReference type="AlphaFoldDB" id="A0AAP0RBE3"/>
<evidence type="ECO:0000313" key="2">
    <source>
        <dbReference type="EMBL" id="KAK9274488.1"/>
    </source>
</evidence>
<dbReference type="EMBL" id="JBBPBK010000011">
    <property type="protein sequence ID" value="KAK9274488.1"/>
    <property type="molecule type" value="Genomic_DNA"/>
</dbReference>
<dbReference type="Proteomes" id="UP001415857">
    <property type="component" value="Unassembled WGS sequence"/>
</dbReference>